<keyword evidence="3 6" id="KW-0645">Protease</keyword>
<evidence type="ECO:0000256" key="6">
    <source>
        <dbReference type="HAMAP-Rule" id="MF_01974"/>
    </source>
</evidence>
<dbReference type="GO" id="GO:0070006">
    <property type="term" value="F:metalloaminopeptidase activity"/>
    <property type="evidence" value="ECO:0007669"/>
    <property type="project" value="UniProtKB-UniRule"/>
</dbReference>
<dbReference type="Pfam" id="PF00557">
    <property type="entry name" value="Peptidase_M24"/>
    <property type="match status" value="1"/>
</dbReference>
<comment type="cofactor">
    <cofactor evidence="6">
        <name>Co(2+)</name>
        <dbReference type="ChEBI" id="CHEBI:48828"/>
    </cofactor>
    <cofactor evidence="6">
        <name>Zn(2+)</name>
        <dbReference type="ChEBI" id="CHEBI:29105"/>
    </cofactor>
    <cofactor evidence="6">
        <name>Mn(2+)</name>
        <dbReference type="ChEBI" id="CHEBI:29035"/>
    </cofactor>
    <cofactor evidence="6">
        <name>Fe(2+)</name>
        <dbReference type="ChEBI" id="CHEBI:29033"/>
    </cofactor>
    <text evidence="6">Binds 2 divalent metal cations per subunit. Has a high-affinity and a low affinity metal-binding site. The true nature of the physiological cofactor is under debate. The enzyme is active with cobalt, zinc, manganese or divalent iron ions. Most likely, methionine aminopeptidases function as mononuclear Fe(2+)-metalloproteases under physiological conditions, and the catalytically relevant metal-binding site has been assigned to the histidine-containing high-affinity site.</text>
</comment>
<feature type="binding site" evidence="6">
    <location>
        <position position="233"/>
    </location>
    <ligand>
        <name>a divalent metal cation</name>
        <dbReference type="ChEBI" id="CHEBI:60240"/>
        <label>1</label>
    </ligand>
</feature>
<evidence type="ECO:0000256" key="3">
    <source>
        <dbReference type="ARBA" id="ARBA00022670"/>
    </source>
</evidence>
<dbReference type="PRINTS" id="PR00599">
    <property type="entry name" value="MAPEPTIDASE"/>
</dbReference>
<dbReference type="InterPro" id="IPR002467">
    <property type="entry name" value="Pept_M24A_MAP1"/>
</dbReference>
<evidence type="ECO:0000256" key="7">
    <source>
        <dbReference type="RuleBase" id="RU003653"/>
    </source>
</evidence>
<dbReference type="PANTHER" id="PTHR43330:SF27">
    <property type="entry name" value="METHIONINE AMINOPEPTIDASE"/>
    <property type="match status" value="1"/>
</dbReference>
<organism evidence="9 10">
    <name type="scientific">Candidatus Gallipaludibacter merdavium</name>
    <dbReference type="NCBI Taxonomy" id="2840839"/>
    <lineage>
        <taxon>Bacteria</taxon>
        <taxon>Pseudomonadati</taxon>
        <taxon>Bacteroidota</taxon>
        <taxon>Bacteroidia</taxon>
        <taxon>Bacteroidales</taxon>
        <taxon>Candidatus Gallipaludibacter</taxon>
    </lineage>
</organism>
<feature type="binding site" evidence="6">
    <location>
        <position position="106"/>
    </location>
    <ligand>
        <name>a divalent metal cation</name>
        <dbReference type="ChEBI" id="CHEBI:60240"/>
        <label>1</label>
    </ligand>
</feature>
<evidence type="ECO:0000256" key="4">
    <source>
        <dbReference type="ARBA" id="ARBA00022723"/>
    </source>
</evidence>
<dbReference type="InterPro" id="IPR001714">
    <property type="entry name" value="Pept_M24_MAP"/>
</dbReference>
<keyword evidence="4 6" id="KW-0479">Metal-binding</keyword>
<dbReference type="GO" id="GO:0004239">
    <property type="term" value="F:initiator methionyl aminopeptidase activity"/>
    <property type="evidence" value="ECO:0007669"/>
    <property type="project" value="UniProtKB-UniRule"/>
</dbReference>
<feature type="binding site" evidence="6">
    <location>
        <position position="106"/>
    </location>
    <ligand>
        <name>a divalent metal cation</name>
        <dbReference type="ChEBI" id="CHEBI:60240"/>
        <label>2</label>
        <note>catalytic</note>
    </ligand>
</feature>
<comment type="function">
    <text evidence="1 6">Removes the N-terminal methionine from nascent proteins. The N-terminal methionine is often cleaved when the second residue in the primary sequence is small and uncharged (Met-Ala-, Cys, Gly, Pro, Ser, Thr, or Val). Requires deformylation of the N(alpha)-formylated initiator methionine before it can be hydrolyzed.</text>
</comment>
<dbReference type="PANTHER" id="PTHR43330">
    <property type="entry name" value="METHIONINE AMINOPEPTIDASE"/>
    <property type="match status" value="1"/>
</dbReference>
<dbReference type="HAMAP" id="MF_01974">
    <property type="entry name" value="MetAP_1"/>
    <property type="match status" value="1"/>
</dbReference>
<evidence type="ECO:0000313" key="9">
    <source>
        <dbReference type="EMBL" id="MBO8459300.1"/>
    </source>
</evidence>
<feature type="binding site" evidence="6">
    <location>
        <position position="169"/>
    </location>
    <ligand>
        <name>a divalent metal cation</name>
        <dbReference type="ChEBI" id="CHEBI:60240"/>
        <label>2</label>
        <note>catalytic</note>
    </ligand>
</feature>
<dbReference type="Proteomes" id="UP000823641">
    <property type="component" value="Unassembled WGS sequence"/>
</dbReference>
<accession>A0A9D9HSR4</accession>
<gene>
    <name evidence="6 9" type="primary">map</name>
    <name evidence="9" type="ORF">IAA73_03065</name>
</gene>
<reference evidence="9" key="1">
    <citation type="submission" date="2020-10" db="EMBL/GenBank/DDBJ databases">
        <authorList>
            <person name="Gilroy R."/>
        </authorList>
    </citation>
    <scope>NUCLEOTIDE SEQUENCE</scope>
    <source>
        <strain evidence="9">G3-3990</strain>
    </source>
</reference>
<dbReference type="InterPro" id="IPR036005">
    <property type="entry name" value="Creatinase/aminopeptidase-like"/>
</dbReference>
<dbReference type="EMBL" id="JADIMG010000033">
    <property type="protein sequence ID" value="MBO8459300.1"/>
    <property type="molecule type" value="Genomic_DNA"/>
</dbReference>
<dbReference type="GO" id="GO:0005829">
    <property type="term" value="C:cytosol"/>
    <property type="evidence" value="ECO:0007669"/>
    <property type="project" value="TreeGrafter"/>
</dbReference>
<evidence type="ECO:0000256" key="5">
    <source>
        <dbReference type="ARBA" id="ARBA00022801"/>
    </source>
</evidence>
<dbReference type="AlphaFoldDB" id="A0A9D9HSR4"/>
<proteinExistence type="inferred from homology"/>
<dbReference type="GO" id="GO:0046872">
    <property type="term" value="F:metal ion binding"/>
    <property type="evidence" value="ECO:0007669"/>
    <property type="project" value="UniProtKB-UniRule"/>
</dbReference>
<feature type="binding site" evidence="6">
    <location>
        <position position="233"/>
    </location>
    <ligand>
        <name>a divalent metal cation</name>
        <dbReference type="ChEBI" id="CHEBI:60240"/>
        <label>2</label>
        <note>catalytic</note>
    </ligand>
</feature>
<comment type="caution">
    <text evidence="9">The sequence shown here is derived from an EMBL/GenBank/DDBJ whole genome shotgun (WGS) entry which is preliminary data.</text>
</comment>
<evidence type="ECO:0000259" key="8">
    <source>
        <dbReference type="Pfam" id="PF00557"/>
    </source>
</evidence>
<comment type="similarity">
    <text evidence="6">Belongs to the peptidase M24A family. Methionine aminopeptidase type 1 subfamily.</text>
</comment>
<dbReference type="SUPFAM" id="SSF55920">
    <property type="entry name" value="Creatinase/aminopeptidase"/>
    <property type="match status" value="1"/>
</dbReference>
<comment type="subunit">
    <text evidence="6">Monomer.</text>
</comment>
<comment type="catalytic activity">
    <reaction evidence="6 7">
        <text>Release of N-terminal amino acids, preferentially methionine, from peptides and arylamides.</text>
        <dbReference type="EC" id="3.4.11.18"/>
    </reaction>
</comment>
<dbReference type="GO" id="GO:0006508">
    <property type="term" value="P:proteolysis"/>
    <property type="evidence" value="ECO:0007669"/>
    <property type="project" value="UniProtKB-KW"/>
</dbReference>
<protein>
    <recommendedName>
        <fullName evidence="6 7">Methionine aminopeptidase</fullName>
        <shortName evidence="6">MAP</shortName>
        <shortName evidence="6">MetAP</shortName>
        <ecNumber evidence="6 7">3.4.11.18</ecNumber>
    </recommendedName>
    <alternativeName>
        <fullName evidence="6">Peptidase M</fullName>
    </alternativeName>
</protein>
<evidence type="ECO:0000256" key="1">
    <source>
        <dbReference type="ARBA" id="ARBA00002521"/>
    </source>
</evidence>
<feature type="binding site" evidence="6">
    <location>
        <position position="176"/>
    </location>
    <ligand>
        <name>substrate</name>
    </ligand>
</feature>
<dbReference type="NCBIfam" id="TIGR00500">
    <property type="entry name" value="met_pdase_I"/>
    <property type="match status" value="1"/>
</dbReference>
<feature type="binding site" evidence="6">
    <location>
        <position position="202"/>
    </location>
    <ligand>
        <name>a divalent metal cation</name>
        <dbReference type="ChEBI" id="CHEBI:60240"/>
        <label>2</label>
        <note>catalytic</note>
    </ligand>
</feature>
<sequence length="261" mass="28747">MIFLKTDEEIELLRESNLLIGSTLAELAKVIAPGITTLQLDKIAYEFIKDHGAEPGFLGYDGYPNSICTSVNEQIVHGIPSSKMVLKEGDIVSVDCGVYKNGFHGDSAYTFCVGDVKPEILRLLKTTKEALYKGIEQALPGRRIGDIGNAIQTYCESAGYSVVRELVGHGVGHDMHEAPEVPNYGRKGNGIVLKQGMTIAIEPMIVMGRRHVYFENDGWTVRTLDRMPAAHFEHSIAIRQGRADILSSFEEIEKVLGNRAI</sequence>
<dbReference type="Gene3D" id="3.90.230.10">
    <property type="entry name" value="Creatinase/methionine aminopeptidase superfamily"/>
    <property type="match status" value="1"/>
</dbReference>
<evidence type="ECO:0000313" key="10">
    <source>
        <dbReference type="Proteomes" id="UP000823641"/>
    </source>
</evidence>
<keyword evidence="5 6" id="KW-0378">Hydrolase</keyword>
<dbReference type="CDD" id="cd01086">
    <property type="entry name" value="MetAP1"/>
    <property type="match status" value="1"/>
</dbReference>
<feature type="binding site" evidence="6">
    <location>
        <position position="77"/>
    </location>
    <ligand>
        <name>substrate</name>
    </ligand>
</feature>
<name>A0A9D9HSR4_9BACT</name>
<dbReference type="InterPro" id="IPR000994">
    <property type="entry name" value="Pept_M24"/>
</dbReference>
<keyword evidence="2 6" id="KW-0031">Aminopeptidase</keyword>
<feature type="domain" description="Peptidase M24" evidence="8">
    <location>
        <begin position="11"/>
        <end position="239"/>
    </location>
</feature>
<feature type="binding site" evidence="6">
    <location>
        <position position="95"/>
    </location>
    <ligand>
        <name>a divalent metal cation</name>
        <dbReference type="ChEBI" id="CHEBI:60240"/>
        <label>1</label>
    </ligand>
</feature>
<dbReference type="EC" id="3.4.11.18" evidence="6 7"/>
<reference evidence="9" key="2">
    <citation type="journal article" date="2021" name="PeerJ">
        <title>Extensive microbial diversity within the chicken gut microbiome revealed by metagenomics and culture.</title>
        <authorList>
            <person name="Gilroy R."/>
            <person name="Ravi A."/>
            <person name="Getino M."/>
            <person name="Pursley I."/>
            <person name="Horton D.L."/>
            <person name="Alikhan N.F."/>
            <person name="Baker D."/>
            <person name="Gharbi K."/>
            <person name="Hall N."/>
            <person name="Watson M."/>
            <person name="Adriaenssens E.M."/>
            <person name="Foster-Nyarko E."/>
            <person name="Jarju S."/>
            <person name="Secka A."/>
            <person name="Antonio M."/>
            <person name="Oren A."/>
            <person name="Chaudhuri R.R."/>
            <person name="La Ragione R."/>
            <person name="Hildebrand F."/>
            <person name="Pallen M.J."/>
        </authorList>
    </citation>
    <scope>NUCLEOTIDE SEQUENCE</scope>
    <source>
        <strain evidence="9">G3-3990</strain>
    </source>
</reference>
<evidence type="ECO:0000256" key="2">
    <source>
        <dbReference type="ARBA" id="ARBA00022438"/>
    </source>
</evidence>